<gene>
    <name evidence="2" type="ORF">Vau01_010700</name>
</gene>
<keyword evidence="3" id="KW-1185">Reference proteome</keyword>
<feature type="compositionally biased region" description="Low complexity" evidence="1">
    <location>
        <begin position="190"/>
        <end position="204"/>
    </location>
</feature>
<dbReference type="EMBL" id="BOPG01000008">
    <property type="protein sequence ID" value="GIJ53554.1"/>
    <property type="molecule type" value="Genomic_DNA"/>
</dbReference>
<evidence type="ECO:0000313" key="3">
    <source>
        <dbReference type="Proteomes" id="UP000612585"/>
    </source>
</evidence>
<proteinExistence type="predicted"/>
<dbReference type="RefSeq" id="WP_203987937.1">
    <property type="nucleotide sequence ID" value="NZ_BOPG01000008.1"/>
</dbReference>
<dbReference type="Proteomes" id="UP000612585">
    <property type="component" value="Unassembled WGS sequence"/>
</dbReference>
<protein>
    <submittedName>
        <fullName evidence="2">Uncharacterized protein</fullName>
    </submittedName>
</protein>
<dbReference type="AlphaFoldDB" id="A0A8J3YX31"/>
<accession>A0A8J3YX31</accession>
<name>A0A8J3YX31_9ACTN</name>
<feature type="compositionally biased region" description="Basic and acidic residues" evidence="1">
    <location>
        <begin position="207"/>
        <end position="219"/>
    </location>
</feature>
<reference evidence="2" key="1">
    <citation type="submission" date="2021-01" db="EMBL/GenBank/DDBJ databases">
        <title>Whole genome shotgun sequence of Virgisporangium aurantiacum NBRC 16421.</title>
        <authorList>
            <person name="Komaki H."/>
            <person name="Tamura T."/>
        </authorList>
    </citation>
    <scope>NUCLEOTIDE SEQUENCE</scope>
    <source>
        <strain evidence="2">NBRC 16421</strain>
    </source>
</reference>
<organism evidence="2 3">
    <name type="scientific">Virgisporangium aurantiacum</name>
    <dbReference type="NCBI Taxonomy" id="175570"/>
    <lineage>
        <taxon>Bacteria</taxon>
        <taxon>Bacillati</taxon>
        <taxon>Actinomycetota</taxon>
        <taxon>Actinomycetes</taxon>
        <taxon>Micromonosporales</taxon>
        <taxon>Micromonosporaceae</taxon>
        <taxon>Virgisporangium</taxon>
    </lineage>
</organism>
<sequence length="311" mass="33429">MTLDEVAAELYALPPEEFTAARGEAVAAARKSGDRELAGRIGGLRRPTVGAWLVNLLAHQRPDLVGELLALGEQMRSAQRNLRGDELRELSTQRRAMVSALARESRALAVAAGRGVRAVLPLGEVENTLTAALADPEVAEEVRLGRLVKPIEYAGFGEQPRPQLRLVHGGAATKDPPKEVPKEAPRDSGKPAPASAPASESGAKVSKLADKRRSVPRRDVAEDAELAEFERRAEADHEAARQRAAEQEAARKVAAEQRRRQQTAHRELLAARTALAEAEAQRAEAEKAVRAAKRRVEQALAAVQAATVDPG</sequence>
<evidence type="ECO:0000313" key="2">
    <source>
        <dbReference type="EMBL" id="GIJ53554.1"/>
    </source>
</evidence>
<evidence type="ECO:0000256" key="1">
    <source>
        <dbReference type="SAM" id="MobiDB-lite"/>
    </source>
</evidence>
<feature type="region of interest" description="Disordered" evidence="1">
    <location>
        <begin position="162"/>
        <end position="219"/>
    </location>
</feature>
<feature type="region of interest" description="Disordered" evidence="1">
    <location>
        <begin position="231"/>
        <end position="265"/>
    </location>
</feature>
<comment type="caution">
    <text evidence="2">The sequence shown here is derived from an EMBL/GenBank/DDBJ whole genome shotgun (WGS) entry which is preliminary data.</text>
</comment>
<feature type="compositionally biased region" description="Basic and acidic residues" evidence="1">
    <location>
        <begin position="175"/>
        <end position="189"/>
    </location>
</feature>